<dbReference type="InterPro" id="IPR018076">
    <property type="entry name" value="T2SS_GspF_dom"/>
</dbReference>
<feature type="transmembrane region" description="Helical" evidence="6">
    <location>
        <begin position="267"/>
        <end position="289"/>
    </location>
</feature>
<dbReference type="PANTHER" id="PTHR35402">
    <property type="entry name" value="INTEGRAL MEMBRANE PROTEIN-RELATED"/>
    <property type="match status" value="1"/>
</dbReference>
<keyword evidence="8" id="KW-0966">Cell projection</keyword>
<evidence type="ECO:0000256" key="2">
    <source>
        <dbReference type="ARBA" id="ARBA00022475"/>
    </source>
</evidence>
<evidence type="ECO:0000256" key="6">
    <source>
        <dbReference type="SAM" id="Phobius"/>
    </source>
</evidence>
<dbReference type="OrthoDB" id="200343at2157"/>
<organism evidence="8 9">
    <name type="scientific">Natronococcus occultus SP4</name>
    <dbReference type="NCBI Taxonomy" id="694430"/>
    <lineage>
        <taxon>Archaea</taxon>
        <taxon>Methanobacteriati</taxon>
        <taxon>Methanobacteriota</taxon>
        <taxon>Stenosarchaea group</taxon>
        <taxon>Halobacteria</taxon>
        <taxon>Halobacteriales</taxon>
        <taxon>Natrialbaceae</taxon>
        <taxon>Natronococcus</taxon>
    </lineage>
</organism>
<dbReference type="STRING" id="694430.Natoc_1144"/>
<name>L0JVC8_9EURY</name>
<dbReference type="GeneID" id="14402504"/>
<dbReference type="InterPro" id="IPR056569">
    <property type="entry name" value="ArlJ-like"/>
</dbReference>
<feature type="transmembrane region" description="Helical" evidence="6">
    <location>
        <begin position="577"/>
        <end position="594"/>
    </location>
</feature>
<feature type="transmembrane region" description="Helical" evidence="6">
    <location>
        <begin position="301"/>
        <end position="321"/>
    </location>
</feature>
<evidence type="ECO:0000256" key="3">
    <source>
        <dbReference type="ARBA" id="ARBA00022692"/>
    </source>
</evidence>
<accession>L0JVC8</accession>
<feature type="domain" description="Type II secretion system protein GspF" evidence="7">
    <location>
        <begin position="473"/>
        <end position="594"/>
    </location>
</feature>
<evidence type="ECO:0000313" key="8">
    <source>
        <dbReference type="EMBL" id="AGB36982.1"/>
    </source>
</evidence>
<proteinExistence type="predicted"/>
<dbReference type="EMBL" id="CP003929">
    <property type="protein sequence ID" value="AGB36982.1"/>
    <property type="molecule type" value="Genomic_DNA"/>
</dbReference>
<sequence>MSHDGESLPGTGSLCVRIGDRLSPLYAQGLAEDGRFVARLERTLTKARIAVPVERYLSRAVGIGVVAGLWLAALGVVVGYGLFGTGFVDVGEVVGVPLPNRTVVGVVETLKVPSLVAATGLAFGSIGFLAGFGTVVGRPYMRAGARRREINMLLPDTVSFMYALSVGGLNRLEIVAATARAEDAYGEVAREFRTIHREATYADGDYRTAIRRRARETPSDDLSKFLTDLLSVVDSGGDVERFLEEKRTKLERAANAEQKRTLETLELFGELYMTLSLFPLLLLIVTVVMQLLPNAAVPDGVLYLTVYGLVPLIGIAFLVLISTVTHDDPGDGTLALDTGDGRARNEDGGRAFEPDVLERCEREDAVFDRIAFRERCHRIATALRRPHVFFRDNPRYTLALTVPASLAVLGVAVASGAAPTTWSGLVERPLSGTVLYAYLPLYVVGGPLAVAHEWNRRHRVAVRETLSEELWKLSSANETGLTLLESIESVAETGTGKLSREFARIRRKVDYGTTLKRALVEFANAYRLPLLARTTRLIAESQAASNRIAPVLRTAARTSEIHDELERERRSRTRMQVVVIVMTFLTVFAVIAILEARFLDSMAGSGVGELGATGGSAGPAADGGVRTDVLGLLLFHAVTLQAVVSGMLCGYVRNGALASGLKYAIGLATVALVGWTVVS</sequence>
<feature type="domain" description="Type II secretion system protein GspF" evidence="7">
    <location>
        <begin position="161"/>
        <end position="286"/>
    </location>
</feature>
<feature type="transmembrane region" description="Helical" evidence="6">
    <location>
        <begin position="629"/>
        <end position="649"/>
    </location>
</feature>
<comment type="subcellular location">
    <subcellularLocation>
        <location evidence="1">Cell membrane</location>
        <topology evidence="1">Multi-pass membrane protein</topology>
    </subcellularLocation>
</comment>
<protein>
    <submittedName>
        <fullName evidence="8">Archaeal flagella assembly protein J</fullName>
    </submittedName>
</protein>
<dbReference type="GO" id="GO:0005886">
    <property type="term" value="C:plasma membrane"/>
    <property type="evidence" value="ECO:0007669"/>
    <property type="project" value="UniProtKB-SubCell"/>
</dbReference>
<dbReference type="eggNOG" id="arCOG01808">
    <property type="taxonomic scope" value="Archaea"/>
</dbReference>
<keyword evidence="9" id="KW-1185">Reference proteome</keyword>
<keyword evidence="2" id="KW-1003">Cell membrane</keyword>
<dbReference type="AlphaFoldDB" id="L0JVC8"/>
<keyword evidence="3 6" id="KW-0812">Transmembrane</keyword>
<dbReference type="PANTHER" id="PTHR35402:SF1">
    <property type="entry name" value="TYPE II SECRETION SYSTEM PROTEIN GSPF DOMAIN-CONTAINING PROTEIN"/>
    <property type="match status" value="1"/>
</dbReference>
<dbReference type="Proteomes" id="UP000010878">
    <property type="component" value="Chromosome"/>
</dbReference>
<dbReference type="Pfam" id="PF00482">
    <property type="entry name" value="T2SSF"/>
    <property type="match status" value="2"/>
</dbReference>
<keyword evidence="5 6" id="KW-0472">Membrane</keyword>
<evidence type="ECO:0000256" key="5">
    <source>
        <dbReference type="ARBA" id="ARBA00023136"/>
    </source>
</evidence>
<keyword evidence="8" id="KW-0282">Flagellum</keyword>
<feature type="transmembrane region" description="Helical" evidence="6">
    <location>
        <begin position="430"/>
        <end position="450"/>
    </location>
</feature>
<feature type="transmembrane region" description="Helical" evidence="6">
    <location>
        <begin position="661"/>
        <end position="678"/>
    </location>
</feature>
<feature type="transmembrane region" description="Helical" evidence="6">
    <location>
        <begin position="396"/>
        <end position="418"/>
    </location>
</feature>
<keyword evidence="4 6" id="KW-1133">Transmembrane helix</keyword>
<feature type="transmembrane region" description="Helical" evidence="6">
    <location>
        <begin position="115"/>
        <end position="137"/>
    </location>
</feature>
<evidence type="ECO:0000259" key="7">
    <source>
        <dbReference type="Pfam" id="PF00482"/>
    </source>
</evidence>
<dbReference type="KEGG" id="nou:Natoc_1144"/>
<dbReference type="InterPro" id="IPR042094">
    <property type="entry name" value="T2SS_GspF_sf"/>
</dbReference>
<dbReference type="HOGENOM" id="CLU_017646_1_0_2"/>
<dbReference type="Gene3D" id="1.20.81.30">
    <property type="entry name" value="Type II secretion system (T2SS), domain F"/>
    <property type="match status" value="1"/>
</dbReference>
<dbReference type="RefSeq" id="WP_015320433.1">
    <property type="nucleotide sequence ID" value="NC_019974.1"/>
</dbReference>
<reference evidence="8 9" key="1">
    <citation type="submission" date="2012-11" db="EMBL/GenBank/DDBJ databases">
        <title>FINISHED of Natronococcus occultus SP4, DSM 3396.</title>
        <authorList>
            <consortium name="DOE Joint Genome Institute"/>
            <person name="Eisen J."/>
            <person name="Huntemann M."/>
            <person name="Wei C.-L."/>
            <person name="Han J."/>
            <person name="Detter J.C."/>
            <person name="Han C."/>
            <person name="Tapia R."/>
            <person name="Chen A."/>
            <person name="Kyrpides N."/>
            <person name="Mavromatis K."/>
            <person name="Markowitz V."/>
            <person name="Szeto E."/>
            <person name="Ivanova N."/>
            <person name="Mikhailova N."/>
            <person name="Ovchinnikova G."/>
            <person name="Pagani I."/>
            <person name="Pati A."/>
            <person name="Goodwin L."/>
            <person name="Nordberg H.P."/>
            <person name="Cantor M.N."/>
            <person name="Hua S.X."/>
            <person name="Woyke T."/>
            <person name="Eisen J."/>
            <person name="Klenk H.-P."/>
            <person name="Klenk H.-P."/>
        </authorList>
    </citation>
    <scope>NUCLEOTIDE SEQUENCE [LARGE SCALE GENOMIC DNA]</scope>
    <source>
        <strain evidence="8 9">SP4</strain>
    </source>
</reference>
<gene>
    <name evidence="8" type="ORF">Natoc_1144</name>
</gene>
<keyword evidence="8" id="KW-0969">Cilium</keyword>
<feature type="transmembrane region" description="Helical" evidence="6">
    <location>
        <begin position="56"/>
        <end position="83"/>
    </location>
</feature>
<evidence type="ECO:0000256" key="4">
    <source>
        <dbReference type="ARBA" id="ARBA00022989"/>
    </source>
</evidence>
<evidence type="ECO:0000313" key="9">
    <source>
        <dbReference type="Proteomes" id="UP000010878"/>
    </source>
</evidence>
<evidence type="ECO:0000256" key="1">
    <source>
        <dbReference type="ARBA" id="ARBA00004651"/>
    </source>
</evidence>